<dbReference type="Gene3D" id="3.30.420.10">
    <property type="entry name" value="Ribonuclease H-like superfamily/Ribonuclease H"/>
    <property type="match status" value="1"/>
</dbReference>
<feature type="domain" description="Exonuclease" evidence="5">
    <location>
        <begin position="6"/>
        <end position="179"/>
    </location>
</feature>
<dbReference type="PANTHER" id="PTHR11046">
    <property type="entry name" value="OLIGORIBONUCLEASE, MITOCHONDRIAL"/>
    <property type="match status" value="1"/>
</dbReference>
<dbReference type="NCBIfam" id="NF003765">
    <property type="entry name" value="PRK05359.1"/>
    <property type="match status" value="1"/>
</dbReference>
<dbReference type="InterPro" id="IPR012337">
    <property type="entry name" value="RNaseH-like_sf"/>
</dbReference>
<sequence length="180" mass="20640">MKRSDLLVWMDLEMTSVQDVLKDKIIEIAIIVTDADLAIVAEGPDIVIHASEEDFEGIPSEVKEMHDVSGIKKASIESDISLKEAEAQVLAFLKQYIEPQSSPLCGNSIHMDRHFLRIHMPAVDAYLHYRCIDVSILKELGKRWSPSVGEFQKKKTHRAKDDIIESIEELKFWRREILKQ</sequence>
<dbReference type="InterPro" id="IPR022894">
    <property type="entry name" value="Oligoribonuclease"/>
</dbReference>
<evidence type="ECO:0000313" key="7">
    <source>
        <dbReference type="Proteomes" id="UP000229315"/>
    </source>
</evidence>
<dbReference type="AlphaFoldDB" id="A0A2H0UFR6"/>
<evidence type="ECO:0000313" key="6">
    <source>
        <dbReference type="EMBL" id="PIR85237.1"/>
    </source>
</evidence>
<protein>
    <submittedName>
        <fullName evidence="6">Oligoribonuclease</fullName>
    </submittedName>
</protein>
<keyword evidence="3" id="KW-0378">Hydrolase</keyword>
<dbReference type="PANTHER" id="PTHR11046:SF0">
    <property type="entry name" value="OLIGORIBONUCLEASE, MITOCHONDRIAL"/>
    <property type="match status" value="1"/>
</dbReference>
<dbReference type="Pfam" id="PF00929">
    <property type="entry name" value="RNase_T"/>
    <property type="match status" value="1"/>
</dbReference>
<name>A0A2H0UFR6_9BACT</name>
<accession>A0A2H0UFR6</accession>
<comment type="caution">
    <text evidence="6">The sequence shown here is derived from an EMBL/GenBank/DDBJ whole genome shotgun (WGS) entry which is preliminary data.</text>
</comment>
<dbReference type="InterPro" id="IPR013520">
    <property type="entry name" value="Ribonucl_H"/>
</dbReference>
<proteinExistence type="inferred from homology"/>
<keyword evidence="2" id="KW-0540">Nuclease</keyword>
<evidence type="ECO:0000256" key="1">
    <source>
        <dbReference type="ARBA" id="ARBA00009921"/>
    </source>
</evidence>
<dbReference type="GO" id="GO:0003676">
    <property type="term" value="F:nucleic acid binding"/>
    <property type="evidence" value="ECO:0007669"/>
    <property type="project" value="InterPro"/>
</dbReference>
<organism evidence="6 7">
    <name type="scientific">Candidatus Kaiserbacteria bacterium CG10_big_fil_rev_8_21_14_0_10_45_20</name>
    <dbReference type="NCBI Taxonomy" id="1974607"/>
    <lineage>
        <taxon>Bacteria</taxon>
        <taxon>Candidatus Kaiseribacteriota</taxon>
    </lineage>
</organism>
<keyword evidence="4" id="KW-0269">Exonuclease</keyword>
<dbReference type="GO" id="GO:0000175">
    <property type="term" value="F:3'-5'-RNA exonuclease activity"/>
    <property type="evidence" value="ECO:0007669"/>
    <property type="project" value="InterPro"/>
</dbReference>
<dbReference type="CDD" id="cd06135">
    <property type="entry name" value="Orn"/>
    <property type="match status" value="1"/>
</dbReference>
<dbReference type="SUPFAM" id="SSF53098">
    <property type="entry name" value="Ribonuclease H-like"/>
    <property type="match status" value="1"/>
</dbReference>
<dbReference type="SMART" id="SM00479">
    <property type="entry name" value="EXOIII"/>
    <property type="match status" value="1"/>
</dbReference>
<evidence type="ECO:0000256" key="4">
    <source>
        <dbReference type="ARBA" id="ARBA00022839"/>
    </source>
</evidence>
<evidence type="ECO:0000259" key="5">
    <source>
        <dbReference type="SMART" id="SM00479"/>
    </source>
</evidence>
<dbReference type="Proteomes" id="UP000229315">
    <property type="component" value="Unassembled WGS sequence"/>
</dbReference>
<evidence type="ECO:0000256" key="3">
    <source>
        <dbReference type="ARBA" id="ARBA00022801"/>
    </source>
</evidence>
<gene>
    <name evidence="6" type="ORF">COU15_01705</name>
</gene>
<dbReference type="InterPro" id="IPR036397">
    <property type="entry name" value="RNaseH_sf"/>
</dbReference>
<evidence type="ECO:0000256" key="2">
    <source>
        <dbReference type="ARBA" id="ARBA00022722"/>
    </source>
</evidence>
<reference evidence="7" key="1">
    <citation type="submission" date="2017-09" db="EMBL/GenBank/DDBJ databases">
        <title>Depth-based differentiation of microbial function through sediment-hosted aquifers and enrichment of novel symbionts in the deep terrestrial subsurface.</title>
        <authorList>
            <person name="Probst A.J."/>
            <person name="Ladd B."/>
            <person name="Jarett J.K."/>
            <person name="Geller-Mcgrath D.E."/>
            <person name="Sieber C.M.K."/>
            <person name="Emerson J.B."/>
            <person name="Anantharaman K."/>
            <person name="Thomas B.C."/>
            <person name="Malmstrom R."/>
            <person name="Stieglmeier M."/>
            <person name="Klingl A."/>
            <person name="Woyke T."/>
            <person name="Ryan C.M."/>
            <person name="Banfield J.F."/>
        </authorList>
    </citation>
    <scope>NUCLEOTIDE SEQUENCE [LARGE SCALE GENOMIC DNA]</scope>
</reference>
<dbReference type="EMBL" id="PFBH01000013">
    <property type="protein sequence ID" value="PIR85237.1"/>
    <property type="molecule type" value="Genomic_DNA"/>
</dbReference>
<comment type="similarity">
    <text evidence="1">Belongs to the oligoribonuclease family.</text>
</comment>